<accession>A0A8H4TF11</accession>
<protein>
    <submittedName>
        <fullName evidence="2">Uncharacterized protein</fullName>
    </submittedName>
</protein>
<dbReference type="OrthoDB" id="3538943at2759"/>
<evidence type="ECO:0000313" key="3">
    <source>
        <dbReference type="Proteomes" id="UP000604273"/>
    </source>
</evidence>
<feature type="region of interest" description="Disordered" evidence="1">
    <location>
        <begin position="334"/>
        <end position="383"/>
    </location>
</feature>
<comment type="caution">
    <text evidence="2">The sequence shown here is derived from an EMBL/GenBank/DDBJ whole genome shotgun (WGS) entry which is preliminary data.</text>
</comment>
<dbReference type="EMBL" id="JABFAI010000083">
    <property type="protein sequence ID" value="KAF4956579.1"/>
    <property type="molecule type" value="Genomic_DNA"/>
</dbReference>
<feature type="region of interest" description="Disordered" evidence="1">
    <location>
        <begin position="544"/>
        <end position="736"/>
    </location>
</feature>
<sequence length="736" mass="81532">MSPKPSPDRDITELFSRHRVTNIPSDQKELLERPDSWAVELANTPHGLSHLPGHVLETLKATYLAKDTIQEHTPVSKKRSGSPLISPSNKRKRNGVTSTQSDHATPLQSSPERAVSSWPPTPERISSKDSDCIAIAIVDHNTQSSIVHETPKLGFGRPQQPIIENPPSSGETEDDLETRIPDAQPLHNGSVNRTAVRSKPTAPSPLSTNRTMATPPCAQPSNTAQTVVPNTVFTNKETIRGSENAKTRRLKFKPIDMDSEGWKRRKGYNEKDRLQPTIMPAKVVDSSIPTSSDSIIPYTGIPTTQESVRDIRESIEMKEEDETLDHIDEVVPSTNFHRSTVNHPVVHGTDGKKPSDESKPIQQPTTSSQMGSSKATAATNSQPQINDLVITEKPPAPAPLIAPGAPLEPYEAFVQQYPDYPGENGGDKLPGTKSNFIYACVYLNYLRPRKQLRDCLYDEFIRVYPCSYGEYVKRSRMEPMVAIKWFNQQKGPLVYNKYLVNRGNLSHILRSYPDEFARANELVSKKSGDDAGGDDLMIYTSSEDEGEFDEDDSHRSISPSSQRSSERESVESPRPIATIENDMEIDLPEIPSAPPSTSSKRRPSLASTNDLEIVSKPMPTAKPTTPAQSNIKGRNRASEKRPLQSSRVQEILTQPPPPTSPQMPQTSMLPPSTIGGSAIKSTAPRPSQYFKKISADLLKATPKRRSAKDLEKLREHFRRSKGTGAQDRRSSSGRFE</sequence>
<feature type="region of interest" description="Disordered" evidence="1">
    <location>
        <begin position="70"/>
        <end position="127"/>
    </location>
</feature>
<name>A0A8H4TF11_9HYPO</name>
<evidence type="ECO:0000313" key="2">
    <source>
        <dbReference type="EMBL" id="KAF4956579.1"/>
    </source>
</evidence>
<keyword evidence="3" id="KW-1185">Reference proteome</keyword>
<feature type="region of interest" description="Disordered" evidence="1">
    <location>
        <begin position="151"/>
        <end position="210"/>
    </location>
</feature>
<feature type="compositionally biased region" description="Polar residues" evidence="1">
    <location>
        <begin position="360"/>
        <end position="383"/>
    </location>
</feature>
<gene>
    <name evidence="2" type="ORF">FGADI_3731</name>
</gene>
<evidence type="ECO:0000256" key="1">
    <source>
        <dbReference type="SAM" id="MobiDB-lite"/>
    </source>
</evidence>
<proteinExistence type="predicted"/>
<feature type="compositionally biased region" description="Polar residues" evidence="1">
    <location>
        <begin position="643"/>
        <end position="652"/>
    </location>
</feature>
<feature type="compositionally biased region" description="Polar residues" evidence="1">
    <location>
        <begin position="95"/>
        <end position="111"/>
    </location>
</feature>
<feature type="compositionally biased region" description="Basic and acidic residues" evidence="1">
    <location>
        <begin position="349"/>
        <end position="359"/>
    </location>
</feature>
<dbReference type="AlphaFoldDB" id="A0A8H4TF11"/>
<organism evidence="2 3">
    <name type="scientific">Fusarium gaditjirri</name>
    <dbReference type="NCBI Taxonomy" id="282569"/>
    <lineage>
        <taxon>Eukaryota</taxon>
        <taxon>Fungi</taxon>
        <taxon>Dikarya</taxon>
        <taxon>Ascomycota</taxon>
        <taxon>Pezizomycotina</taxon>
        <taxon>Sordariomycetes</taxon>
        <taxon>Hypocreomycetidae</taxon>
        <taxon>Hypocreales</taxon>
        <taxon>Nectriaceae</taxon>
        <taxon>Fusarium</taxon>
        <taxon>Fusarium nisikadoi species complex</taxon>
    </lineage>
</organism>
<feature type="region of interest" description="Disordered" evidence="1">
    <location>
        <begin position="1"/>
        <end position="20"/>
    </location>
</feature>
<reference evidence="2" key="1">
    <citation type="journal article" date="2020" name="BMC Genomics">
        <title>Correction to: Identification and distribution of gene clusters required for synthesis of sphingolipid metabolism inhibitors in diverse species of the filamentous fungus Fusarium.</title>
        <authorList>
            <person name="Kim H.S."/>
            <person name="Lohmar J.M."/>
            <person name="Busman M."/>
            <person name="Brown D.W."/>
            <person name="Naumann T.A."/>
            <person name="Divon H.H."/>
            <person name="Lysoe E."/>
            <person name="Uhlig S."/>
            <person name="Proctor R.H."/>
        </authorList>
    </citation>
    <scope>NUCLEOTIDE SEQUENCE</scope>
    <source>
        <strain evidence="2">NRRL 45417</strain>
    </source>
</reference>
<feature type="compositionally biased region" description="Basic and acidic residues" evidence="1">
    <location>
        <begin position="1"/>
        <end position="16"/>
    </location>
</feature>
<dbReference type="Proteomes" id="UP000604273">
    <property type="component" value="Unassembled WGS sequence"/>
</dbReference>
<feature type="compositionally biased region" description="Low complexity" evidence="1">
    <location>
        <begin position="616"/>
        <end position="627"/>
    </location>
</feature>
<feature type="compositionally biased region" description="Basic and acidic residues" evidence="1">
    <location>
        <begin position="726"/>
        <end position="736"/>
    </location>
</feature>
<reference evidence="2" key="2">
    <citation type="submission" date="2020-05" db="EMBL/GenBank/DDBJ databases">
        <authorList>
            <person name="Kim H.-S."/>
            <person name="Proctor R.H."/>
            <person name="Brown D.W."/>
        </authorList>
    </citation>
    <scope>NUCLEOTIDE SEQUENCE</scope>
    <source>
        <strain evidence="2">NRRL 45417</strain>
    </source>
</reference>